<reference evidence="2" key="1">
    <citation type="journal article" date="2015" name="Nature">
        <title>Complex archaea that bridge the gap between prokaryotes and eukaryotes.</title>
        <authorList>
            <person name="Spang A."/>
            <person name="Saw J.H."/>
            <person name="Jorgensen S.L."/>
            <person name="Zaremba-Niedzwiedzka K."/>
            <person name="Martijn J."/>
            <person name="Lind A.E."/>
            <person name="van Eijk R."/>
            <person name="Schleper C."/>
            <person name="Guy L."/>
            <person name="Ettema T.J."/>
        </authorList>
    </citation>
    <scope>NUCLEOTIDE SEQUENCE</scope>
</reference>
<dbReference type="InterPro" id="IPR051554">
    <property type="entry name" value="Acetyltransferase_Eis"/>
</dbReference>
<organism evidence="2">
    <name type="scientific">marine sediment metagenome</name>
    <dbReference type="NCBI Taxonomy" id="412755"/>
    <lineage>
        <taxon>unclassified sequences</taxon>
        <taxon>metagenomes</taxon>
        <taxon>ecological metagenomes</taxon>
    </lineage>
</organism>
<dbReference type="GO" id="GO:0034069">
    <property type="term" value="F:aminoglycoside N-acetyltransferase activity"/>
    <property type="evidence" value="ECO:0007669"/>
    <property type="project" value="TreeGrafter"/>
</dbReference>
<dbReference type="InterPro" id="IPR000182">
    <property type="entry name" value="GNAT_dom"/>
</dbReference>
<gene>
    <name evidence="2" type="ORF">LCGC14_0935260</name>
</gene>
<dbReference type="Gene3D" id="3.40.630.30">
    <property type="match status" value="1"/>
</dbReference>
<dbReference type="Pfam" id="PF13527">
    <property type="entry name" value="Acetyltransf_9"/>
    <property type="match status" value="1"/>
</dbReference>
<name>A0A0F9RT75_9ZZZZ</name>
<dbReference type="AlphaFoldDB" id="A0A0F9RT75"/>
<protein>
    <recommendedName>
        <fullName evidence="1">N-acetyltransferase domain-containing protein</fullName>
    </recommendedName>
</protein>
<dbReference type="InterPro" id="IPR016181">
    <property type="entry name" value="Acyl_CoA_acyltransferase"/>
</dbReference>
<feature type="domain" description="N-acetyltransferase" evidence="1">
    <location>
        <begin position="1"/>
        <end position="151"/>
    </location>
</feature>
<sequence>MEGPRGTRKEEFTQVIRLVNYVFRESSNRPSNMEKWYPLLFNNDNLENMRIIWQDDRPVSHLAISESEIAIYGCKTKIGSIGAVCTHPEYRKRGFASLLLEDGIKKMNEDGADIALVSGGRNLYKRAGCVEAGRVHKFRISGSDLKRFNTQKVEVFPYQERNLENIVGVYQKEVVRFFRSLEDFKRILTAGAAMDREAEILTVHRANEFLGYLAIQIPGEKKGEARIGQVVEYSGTRGAR</sequence>
<evidence type="ECO:0000313" key="2">
    <source>
        <dbReference type="EMBL" id="KKN20478.1"/>
    </source>
</evidence>
<evidence type="ECO:0000259" key="1">
    <source>
        <dbReference type="PROSITE" id="PS51186"/>
    </source>
</evidence>
<dbReference type="SUPFAM" id="SSF55729">
    <property type="entry name" value="Acyl-CoA N-acyltransferases (Nat)"/>
    <property type="match status" value="1"/>
</dbReference>
<dbReference type="PANTHER" id="PTHR37817:SF1">
    <property type="entry name" value="N-ACETYLTRANSFERASE EIS"/>
    <property type="match status" value="1"/>
</dbReference>
<dbReference type="CDD" id="cd04301">
    <property type="entry name" value="NAT_SF"/>
    <property type="match status" value="1"/>
</dbReference>
<dbReference type="PROSITE" id="PS51186">
    <property type="entry name" value="GNAT"/>
    <property type="match status" value="1"/>
</dbReference>
<comment type="caution">
    <text evidence="2">The sequence shown here is derived from an EMBL/GenBank/DDBJ whole genome shotgun (WGS) entry which is preliminary data.</text>
</comment>
<dbReference type="PANTHER" id="PTHR37817">
    <property type="entry name" value="N-ACETYLTRANSFERASE EIS"/>
    <property type="match status" value="1"/>
</dbReference>
<dbReference type="GO" id="GO:0030649">
    <property type="term" value="P:aminoglycoside antibiotic catabolic process"/>
    <property type="evidence" value="ECO:0007669"/>
    <property type="project" value="TreeGrafter"/>
</dbReference>
<proteinExistence type="predicted"/>
<accession>A0A0F9RT75</accession>
<dbReference type="EMBL" id="LAZR01003239">
    <property type="protein sequence ID" value="KKN20478.1"/>
    <property type="molecule type" value="Genomic_DNA"/>
</dbReference>